<keyword evidence="3" id="KW-1185">Reference proteome</keyword>
<organism evidence="2 3">
    <name type="scientific">Nonomuraea africana</name>
    <dbReference type="NCBI Taxonomy" id="46171"/>
    <lineage>
        <taxon>Bacteria</taxon>
        <taxon>Bacillati</taxon>
        <taxon>Actinomycetota</taxon>
        <taxon>Actinomycetes</taxon>
        <taxon>Streptosporangiales</taxon>
        <taxon>Streptosporangiaceae</taxon>
        <taxon>Nonomuraea</taxon>
    </lineage>
</organism>
<accession>A0ABR9KCN8</accession>
<feature type="region of interest" description="Disordered" evidence="1">
    <location>
        <begin position="126"/>
        <end position="170"/>
    </location>
</feature>
<dbReference type="Proteomes" id="UP000661607">
    <property type="component" value="Unassembled WGS sequence"/>
</dbReference>
<proteinExistence type="predicted"/>
<evidence type="ECO:0000313" key="3">
    <source>
        <dbReference type="Proteomes" id="UP000661607"/>
    </source>
</evidence>
<sequence>MQKMSPAVERLVRLMLLLPSDPRASLWNSAADDCGDLPTVVSIRGWVRDTAKMWPDGAPRTLAEMVLTVFGNPSETTLRLLSQAVVAPNFRARTGIGVGAAWAARARETAIDVLAEADSLEEVLEPGEDRLGLGRPDTETTHSVSRGARGDTPGAAGPREPIVSNRDRAAPVRLNAASRFNGRVSLRKR</sequence>
<reference evidence="2 3" key="1">
    <citation type="submission" date="2020-10" db="EMBL/GenBank/DDBJ databases">
        <title>Sequencing the genomes of 1000 actinobacteria strains.</title>
        <authorList>
            <person name="Klenk H.-P."/>
        </authorList>
    </citation>
    <scope>NUCLEOTIDE SEQUENCE [LARGE SCALE GENOMIC DNA]</scope>
    <source>
        <strain evidence="2 3">DSM 43748</strain>
    </source>
</reference>
<evidence type="ECO:0000256" key="1">
    <source>
        <dbReference type="SAM" id="MobiDB-lite"/>
    </source>
</evidence>
<gene>
    <name evidence="2" type="ORF">H4W81_002543</name>
</gene>
<dbReference type="RefSeq" id="WP_192774988.1">
    <property type="nucleotide sequence ID" value="NZ_BAAASY010000049.1"/>
</dbReference>
<evidence type="ECO:0000313" key="2">
    <source>
        <dbReference type="EMBL" id="MBE1559764.1"/>
    </source>
</evidence>
<feature type="compositionally biased region" description="Basic and acidic residues" evidence="1">
    <location>
        <begin position="127"/>
        <end position="140"/>
    </location>
</feature>
<protein>
    <submittedName>
        <fullName evidence="2">Uncharacterized protein</fullName>
    </submittedName>
</protein>
<name>A0ABR9KCN8_9ACTN</name>
<comment type="caution">
    <text evidence="2">The sequence shown here is derived from an EMBL/GenBank/DDBJ whole genome shotgun (WGS) entry which is preliminary data.</text>
</comment>
<dbReference type="EMBL" id="JADBEF010000001">
    <property type="protein sequence ID" value="MBE1559764.1"/>
    <property type="molecule type" value="Genomic_DNA"/>
</dbReference>